<dbReference type="Proteomes" id="UP000183085">
    <property type="component" value="Unassembled WGS sequence"/>
</dbReference>
<dbReference type="GO" id="GO:0016746">
    <property type="term" value="F:acyltransferase activity"/>
    <property type="evidence" value="ECO:0007669"/>
    <property type="project" value="UniProtKB-KW"/>
</dbReference>
<dbReference type="PANTHER" id="PTHR30606:SF10">
    <property type="entry name" value="PHOSPHATIDYLINOSITOL MANNOSIDE ACYLTRANSFERASE"/>
    <property type="match status" value="1"/>
</dbReference>
<comment type="subcellular location">
    <subcellularLocation>
        <location evidence="1">Cell inner membrane</location>
    </subcellularLocation>
</comment>
<dbReference type="InterPro" id="IPR004960">
    <property type="entry name" value="LipA_acyltrans"/>
</dbReference>
<dbReference type="Pfam" id="PF03279">
    <property type="entry name" value="Lip_A_acyltrans"/>
    <property type="match status" value="1"/>
</dbReference>
<dbReference type="EMBL" id="MNYI01000198">
    <property type="protein sequence ID" value="OIP37757.1"/>
    <property type="molecule type" value="Genomic_DNA"/>
</dbReference>
<dbReference type="CDD" id="cd07984">
    <property type="entry name" value="LPLAT_LABLAT-like"/>
    <property type="match status" value="1"/>
</dbReference>
<evidence type="ECO:0000256" key="6">
    <source>
        <dbReference type="ARBA" id="ARBA00023315"/>
    </source>
</evidence>
<protein>
    <recommendedName>
        <fullName evidence="9">Lipid A biosynthesis acyltransferase</fullName>
    </recommendedName>
</protein>
<dbReference type="STRING" id="1817895.AUJ95_07745"/>
<evidence type="ECO:0000256" key="3">
    <source>
        <dbReference type="ARBA" id="ARBA00022519"/>
    </source>
</evidence>
<keyword evidence="6" id="KW-0012">Acyltransferase</keyword>
<evidence type="ECO:0000256" key="1">
    <source>
        <dbReference type="ARBA" id="ARBA00004533"/>
    </source>
</evidence>
<keyword evidence="4" id="KW-0808">Transferase</keyword>
<sequence length="291" mass="33537">MRKHIIEYYFLKILETIFSLFPLGISRRIGACLGMIAYLVDRSHRLVAKENLCAVFRDKKLQEITTIIRRVYVNLGQSLAEFFYIPWINKDFVNKFVEIKGKEHLDKALLQGKGVINVIGHFGNWELINPVYRVFNYPLTAVAYPQNNKLTNEVINQYRTSSGAVIVSNDEPYKNLVGILGKGGLLALVADQDAGSHGIFVDFLGKQASTAKGPAILALRTQAPIIVTCLIRKGRNYQMLISEPLKVVKTDNWKEDVLINTKLWCKVLEDYIYQYPDQWFWLHRRWKTEKQ</sequence>
<keyword evidence="2" id="KW-1003">Cell membrane</keyword>
<accession>A0A1J5DNP8</accession>
<name>A0A1J5DNP8_9BACT</name>
<dbReference type="AlphaFoldDB" id="A0A1J5DNP8"/>
<organism evidence="7 8">
    <name type="scientific">Candidatus Desantisbacteria bacterium CG2_30_40_21</name>
    <dbReference type="NCBI Taxonomy" id="1817895"/>
    <lineage>
        <taxon>Bacteria</taxon>
        <taxon>Candidatus Desantisiibacteriota</taxon>
    </lineage>
</organism>
<keyword evidence="3" id="KW-0997">Cell inner membrane</keyword>
<comment type="caution">
    <text evidence="7">The sequence shown here is derived from an EMBL/GenBank/DDBJ whole genome shotgun (WGS) entry which is preliminary data.</text>
</comment>
<evidence type="ECO:0000313" key="8">
    <source>
        <dbReference type="Proteomes" id="UP000183085"/>
    </source>
</evidence>
<evidence type="ECO:0000256" key="2">
    <source>
        <dbReference type="ARBA" id="ARBA00022475"/>
    </source>
</evidence>
<evidence type="ECO:0000256" key="4">
    <source>
        <dbReference type="ARBA" id="ARBA00022679"/>
    </source>
</evidence>
<gene>
    <name evidence="7" type="ORF">AUJ95_07745</name>
</gene>
<reference evidence="7 8" key="1">
    <citation type="journal article" date="2016" name="Environ. Microbiol.">
        <title>Genomic resolution of a cold subsurface aquifer community provides metabolic insights for novel microbes adapted to high CO concentrations.</title>
        <authorList>
            <person name="Probst A.J."/>
            <person name="Castelle C.J."/>
            <person name="Singh A."/>
            <person name="Brown C.T."/>
            <person name="Anantharaman K."/>
            <person name="Sharon I."/>
            <person name="Hug L.A."/>
            <person name="Burstein D."/>
            <person name="Emerson J.B."/>
            <person name="Thomas B.C."/>
            <person name="Banfield J.F."/>
        </authorList>
    </citation>
    <scope>NUCLEOTIDE SEQUENCE [LARGE SCALE GENOMIC DNA]</scope>
    <source>
        <strain evidence="7">CG2_30_40_21</strain>
    </source>
</reference>
<evidence type="ECO:0000256" key="5">
    <source>
        <dbReference type="ARBA" id="ARBA00023136"/>
    </source>
</evidence>
<dbReference type="GO" id="GO:0009247">
    <property type="term" value="P:glycolipid biosynthetic process"/>
    <property type="evidence" value="ECO:0007669"/>
    <property type="project" value="UniProtKB-ARBA"/>
</dbReference>
<keyword evidence="5" id="KW-0472">Membrane</keyword>
<dbReference type="PIRSF" id="PIRSF026649">
    <property type="entry name" value="MsbB"/>
    <property type="match status" value="1"/>
</dbReference>
<evidence type="ECO:0000313" key="7">
    <source>
        <dbReference type="EMBL" id="OIP37757.1"/>
    </source>
</evidence>
<dbReference type="GO" id="GO:0005886">
    <property type="term" value="C:plasma membrane"/>
    <property type="evidence" value="ECO:0007669"/>
    <property type="project" value="UniProtKB-SubCell"/>
</dbReference>
<evidence type="ECO:0008006" key="9">
    <source>
        <dbReference type="Google" id="ProtNLM"/>
    </source>
</evidence>
<dbReference type="PANTHER" id="PTHR30606">
    <property type="entry name" value="LIPID A BIOSYNTHESIS LAUROYL ACYLTRANSFERASE"/>
    <property type="match status" value="1"/>
</dbReference>
<proteinExistence type="predicted"/>